<evidence type="ECO:0000256" key="2">
    <source>
        <dbReference type="ARBA" id="ARBA00009749"/>
    </source>
</evidence>
<organism evidence="11 12">
    <name type="scientific">Polarella glacialis</name>
    <name type="common">Dinoflagellate</name>
    <dbReference type="NCBI Taxonomy" id="89957"/>
    <lineage>
        <taxon>Eukaryota</taxon>
        <taxon>Sar</taxon>
        <taxon>Alveolata</taxon>
        <taxon>Dinophyceae</taxon>
        <taxon>Suessiales</taxon>
        <taxon>Suessiaceae</taxon>
        <taxon>Polarella</taxon>
    </lineage>
</organism>
<feature type="transmembrane region" description="Helical" evidence="9">
    <location>
        <begin position="247"/>
        <end position="272"/>
    </location>
</feature>
<evidence type="ECO:0000256" key="8">
    <source>
        <dbReference type="ARBA" id="ARBA00023136"/>
    </source>
</evidence>
<dbReference type="InterPro" id="IPR045349">
    <property type="entry name" value="SLC41A1-3"/>
</dbReference>
<reference evidence="11" key="1">
    <citation type="submission" date="2021-02" db="EMBL/GenBank/DDBJ databases">
        <authorList>
            <person name="Dougan E. K."/>
            <person name="Rhodes N."/>
            <person name="Thang M."/>
            <person name="Chan C."/>
        </authorList>
    </citation>
    <scope>NUCLEOTIDE SEQUENCE</scope>
</reference>
<keyword evidence="3" id="KW-0813">Transport</keyword>
<feature type="transmembrane region" description="Helical" evidence="9">
    <location>
        <begin position="76"/>
        <end position="94"/>
    </location>
</feature>
<protein>
    <recommendedName>
        <fullName evidence="10">SLC41A/MgtE integral membrane domain-containing protein</fullName>
    </recommendedName>
</protein>
<accession>A0A813FIL9</accession>
<keyword evidence="4 9" id="KW-0812">Transmembrane</keyword>
<feature type="domain" description="SLC41A/MgtE integral membrane" evidence="10">
    <location>
        <begin position="9"/>
        <end position="59"/>
    </location>
</feature>
<keyword evidence="6 9" id="KW-1133">Transmembrane helix</keyword>
<dbReference type="PANTHER" id="PTHR16228:SF7">
    <property type="entry name" value="SLC41A_MGTE INTEGRAL MEMBRANE DOMAIN-CONTAINING PROTEIN"/>
    <property type="match status" value="1"/>
</dbReference>
<feature type="transmembrane region" description="Helical" evidence="9">
    <location>
        <begin position="12"/>
        <end position="34"/>
    </location>
</feature>
<comment type="caution">
    <text evidence="11">The sequence shown here is derived from an EMBL/GenBank/DDBJ whole genome shotgun (WGS) entry which is preliminary data.</text>
</comment>
<evidence type="ECO:0000313" key="11">
    <source>
        <dbReference type="EMBL" id="CAE8612619.1"/>
    </source>
</evidence>
<keyword evidence="7" id="KW-0406">Ion transport</keyword>
<dbReference type="GO" id="GO:0008324">
    <property type="term" value="F:monoatomic cation transmembrane transporter activity"/>
    <property type="evidence" value="ECO:0007669"/>
    <property type="project" value="InterPro"/>
</dbReference>
<keyword evidence="12" id="KW-1185">Reference proteome</keyword>
<evidence type="ECO:0000256" key="4">
    <source>
        <dbReference type="ARBA" id="ARBA00022692"/>
    </source>
</evidence>
<keyword evidence="5" id="KW-0460">Magnesium</keyword>
<feature type="transmembrane region" description="Helical" evidence="9">
    <location>
        <begin position="212"/>
        <end position="235"/>
    </location>
</feature>
<evidence type="ECO:0000313" key="12">
    <source>
        <dbReference type="Proteomes" id="UP000654075"/>
    </source>
</evidence>
<dbReference type="Proteomes" id="UP000654075">
    <property type="component" value="Unassembled WGS sequence"/>
</dbReference>
<feature type="transmembrane region" description="Helical" evidence="9">
    <location>
        <begin position="106"/>
        <end position="124"/>
    </location>
</feature>
<dbReference type="GO" id="GO:0005886">
    <property type="term" value="C:plasma membrane"/>
    <property type="evidence" value="ECO:0007669"/>
    <property type="project" value="TreeGrafter"/>
</dbReference>
<sequence>MLLLTSSSVTAASLASLVLSSIMILLVLVAYRAGLDPDNIASPIAGMLGDCCTLGLLAFIASIFWDTRTDWKELQVGVLLLYCLAVPFFARVANNCKHTSVILRSGWTPIIVSMFISSLGGLILKHSVKSFHGLSRFAPVMNGAGGNLAAVHASRISTELHATSRLGAVLPSGEASRDNNSAGNHGVWSGRFVSELCPSLLGPGAHARTARVLIFMSIPGSVCFVSLISSITFGLDDFASWPGPSFFFAYATATLVQVCLLMFAAHKLVLWLWSRGVDPDNAAIPYVTSLGDVVGSVVLSLAFWALTDSGNNSFAAAVAVPVMGL</sequence>
<dbReference type="InterPro" id="IPR036739">
    <property type="entry name" value="SLC41_membr_dom_sf"/>
</dbReference>
<dbReference type="Gene3D" id="1.10.357.20">
    <property type="entry name" value="SLC41 divalent cation transporters, integral membrane domain"/>
    <property type="match status" value="2"/>
</dbReference>
<comment type="subcellular location">
    <subcellularLocation>
        <location evidence="1">Membrane</location>
        <topology evidence="1">Multi-pass membrane protein</topology>
    </subcellularLocation>
</comment>
<feature type="transmembrane region" description="Helical" evidence="9">
    <location>
        <begin position="40"/>
        <end position="64"/>
    </location>
</feature>
<evidence type="ECO:0000256" key="5">
    <source>
        <dbReference type="ARBA" id="ARBA00022842"/>
    </source>
</evidence>
<name>A0A813FIL9_POLGL</name>
<dbReference type="SUPFAM" id="SSF161093">
    <property type="entry name" value="MgtE membrane domain-like"/>
    <property type="match status" value="2"/>
</dbReference>
<dbReference type="AlphaFoldDB" id="A0A813FIL9"/>
<evidence type="ECO:0000256" key="3">
    <source>
        <dbReference type="ARBA" id="ARBA00022448"/>
    </source>
</evidence>
<evidence type="ECO:0000256" key="9">
    <source>
        <dbReference type="SAM" id="Phobius"/>
    </source>
</evidence>
<evidence type="ECO:0000256" key="1">
    <source>
        <dbReference type="ARBA" id="ARBA00004141"/>
    </source>
</evidence>
<feature type="transmembrane region" description="Helical" evidence="9">
    <location>
        <begin position="284"/>
        <end position="306"/>
    </location>
</feature>
<comment type="similarity">
    <text evidence="2">Belongs to the SLC41A transporter family.</text>
</comment>
<evidence type="ECO:0000256" key="7">
    <source>
        <dbReference type="ARBA" id="ARBA00023065"/>
    </source>
</evidence>
<dbReference type="InterPro" id="IPR006667">
    <property type="entry name" value="SLC41_membr_dom"/>
</dbReference>
<evidence type="ECO:0000259" key="10">
    <source>
        <dbReference type="Pfam" id="PF01769"/>
    </source>
</evidence>
<feature type="domain" description="SLC41A/MgtE integral membrane" evidence="10">
    <location>
        <begin position="139"/>
        <end position="300"/>
    </location>
</feature>
<dbReference type="OrthoDB" id="5791097at2759"/>
<keyword evidence="8 9" id="KW-0472">Membrane</keyword>
<gene>
    <name evidence="11" type="ORF">PGLA1383_LOCUS30411</name>
</gene>
<dbReference type="EMBL" id="CAJNNV010025136">
    <property type="protein sequence ID" value="CAE8612619.1"/>
    <property type="molecule type" value="Genomic_DNA"/>
</dbReference>
<dbReference type="PANTHER" id="PTHR16228">
    <property type="entry name" value="DIVALENT CATION TRANSPORTER SOLUTE CARRIER FAMILY 41"/>
    <property type="match status" value="1"/>
</dbReference>
<proteinExistence type="inferred from homology"/>
<evidence type="ECO:0000256" key="6">
    <source>
        <dbReference type="ARBA" id="ARBA00022989"/>
    </source>
</evidence>
<feature type="non-terminal residue" evidence="11">
    <location>
        <position position="1"/>
    </location>
</feature>
<dbReference type="Pfam" id="PF01769">
    <property type="entry name" value="MgtE"/>
    <property type="match status" value="2"/>
</dbReference>